<evidence type="ECO:0000256" key="1">
    <source>
        <dbReference type="ARBA" id="ARBA00006227"/>
    </source>
</evidence>
<dbReference type="Proteomes" id="UP000178302">
    <property type="component" value="Unassembled WGS sequence"/>
</dbReference>
<dbReference type="PIRSF" id="PIRSF002181">
    <property type="entry name" value="Ribosomal_L13"/>
    <property type="match status" value="1"/>
</dbReference>
<dbReference type="AlphaFoldDB" id="A0A1G2LQV8"/>
<accession>A0A1G2LQV8</accession>
<reference evidence="5 6" key="1">
    <citation type="journal article" date="2016" name="Nat. Commun.">
        <title>Thousands of microbial genomes shed light on interconnected biogeochemical processes in an aquifer system.</title>
        <authorList>
            <person name="Anantharaman K."/>
            <person name="Brown C.T."/>
            <person name="Hug L.A."/>
            <person name="Sharon I."/>
            <person name="Castelle C.J."/>
            <person name="Probst A.J."/>
            <person name="Thomas B.C."/>
            <person name="Singh A."/>
            <person name="Wilkins M.J."/>
            <person name="Karaoz U."/>
            <person name="Brodie E.L."/>
            <person name="Williams K.H."/>
            <person name="Hubbard S.S."/>
            <person name="Banfield J.F."/>
        </authorList>
    </citation>
    <scope>NUCLEOTIDE SEQUENCE [LARGE SCALE GENOMIC DNA]</scope>
</reference>
<evidence type="ECO:0000313" key="5">
    <source>
        <dbReference type="EMBL" id="OHA13953.1"/>
    </source>
</evidence>
<dbReference type="Pfam" id="PF00572">
    <property type="entry name" value="Ribosomal_L13"/>
    <property type="match status" value="1"/>
</dbReference>
<dbReference type="GO" id="GO:0003735">
    <property type="term" value="F:structural constituent of ribosome"/>
    <property type="evidence" value="ECO:0007669"/>
    <property type="project" value="InterPro"/>
</dbReference>
<sequence>MFTLDAKNKSLGRVATEAAVLLRGKNEPDFSPNKIPATIVKITNISKIKLTGNKLNQKKYANYSGYPGGLKYTAMKDLFSKNPEEIFKKAIWGMLPKNKSRKIIIKNLIMER</sequence>
<dbReference type="InterPro" id="IPR005822">
    <property type="entry name" value="Ribosomal_uL13"/>
</dbReference>
<evidence type="ECO:0000313" key="6">
    <source>
        <dbReference type="Proteomes" id="UP000178302"/>
    </source>
</evidence>
<dbReference type="InterPro" id="IPR005823">
    <property type="entry name" value="Ribosomal_uL13_bac-type"/>
</dbReference>
<dbReference type="GO" id="GO:0003729">
    <property type="term" value="F:mRNA binding"/>
    <property type="evidence" value="ECO:0007669"/>
    <property type="project" value="TreeGrafter"/>
</dbReference>
<organism evidence="5 6">
    <name type="scientific">Candidatus Tagabacteria bacterium RIFCSPLOWO2_01_FULL_39_11</name>
    <dbReference type="NCBI Taxonomy" id="1802295"/>
    <lineage>
        <taxon>Bacteria</taxon>
        <taxon>Candidatus Tagaibacteriota</taxon>
    </lineage>
</organism>
<comment type="subunit">
    <text evidence="4">Part of the 50S ribosomal subunit.</text>
</comment>
<evidence type="ECO:0000256" key="4">
    <source>
        <dbReference type="HAMAP-Rule" id="MF_01366"/>
    </source>
</evidence>
<evidence type="ECO:0000256" key="2">
    <source>
        <dbReference type="ARBA" id="ARBA00022980"/>
    </source>
</evidence>
<keyword evidence="3 4" id="KW-0687">Ribonucleoprotein</keyword>
<comment type="caution">
    <text evidence="5">The sequence shown here is derived from an EMBL/GenBank/DDBJ whole genome shotgun (WGS) entry which is preliminary data.</text>
</comment>
<dbReference type="CDD" id="cd00392">
    <property type="entry name" value="Ribosomal_L13"/>
    <property type="match status" value="1"/>
</dbReference>
<gene>
    <name evidence="4" type="primary">rplM</name>
    <name evidence="5" type="ORF">A2909_02420</name>
</gene>
<dbReference type="SUPFAM" id="SSF52161">
    <property type="entry name" value="Ribosomal protein L13"/>
    <property type="match status" value="1"/>
</dbReference>
<dbReference type="GO" id="GO:0005840">
    <property type="term" value="C:ribosome"/>
    <property type="evidence" value="ECO:0007669"/>
    <property type="project" value="UniProtKB-KW"/>
</dbReference>
<dbReference type="PANTHER" id="PTHR11545:SF2">
    <property type="entry name" value="LARGE RIBOSOMAL SUBUNIT PROTEIN UL13M"/>
    <property type="match status" value="1"/>
</dbReference>
<comment type="function">
    <text evidence="4">This protein is one of the early assembly proteins of the 50S ribosomal subunit, although it is not seen to bind rRNA by itself. It is important during the early stages of 50S assembly.</text>
</comment>
<dbReference type="GO" id="GO:1990904">
    <property type="term" value="C:ribonucleoprotein complex"/>
    <property type="evidence" value="ECO:0007669"/>
    <property type="project" value="UniProtKB-KW"/>
</dbReference>
<protein>
    <recommendedName>
        <fullName evidence="4">Large ribosomal subunit protein uL13</fullName>
    </recommendedName>
</protein>
<proteinExistence type="inferred from homology"/>
<dbReference type="HAMAP" id="MF_01366">
    <property type="entry name" value="Ribosomal_uL13"/>
    <property type="match status" value="1"/>
</dbReference>
<keyword evidence="2 4" id="KW-0689">Ribosomal protein</keyword>
<name>A0A1G2LQV8_9BACT</name>
<dbReference type="NCBIfam" id="TIGR01066">
    <property type="entry name" value="rplM_bact"/>
    <property type="match status" value="1"/>
</dbReference>
<comment type="similarity">
    <text evidence="1 4">Belongs to the universal ribosomal protein uL13 family.</text>
</comment>
<dbReference type="Gene3D" id="3.90.1180.10">
    <property type="entry name" value="Ribosomal protein L13"/>
    <property type="match status" value="1"/>
</dbReference>
<dbReference type="InterPro" id="IPR036899">
    <property type="entry name" value="Ribosomal_uL13_sf"/>
</dbReference>
<dbReference type="EMBL" id="MHQZ01000021">
    <property type="protein sequence ID" value="OHA13953.1"/>
    <property type="molecule type" value="Genomic_DNA"/>
</dbReference>
<evidence type="ECO:0000256" key="3">
    <source>
        <dbReference type="ARBA" id="ARBA00023274"/>
    </source>
</evidence>
<dbReference type="GO" id="GO:0006412">
    <property type="term" value="P:translation"/>
    <property type="evidence" value="ECO:0007669"/>
    <property type="project" value="UniProtKB-UniRule"/>
</dbReference>
<dbReference type="PANTHER" id="PTHR11545">
    <property type="entry name" value="RIBOSOMAL PROTEIN L13"/>
    <property type="match status" value="1"/>
</dbReference>
<dbReference type="GO" id="GO:0017148">
    <property type="term" value="P:negative regulation of translation"/>
    <property type="evidence" value="ECO:0007669"/>
    <property type="project" value="TreeGrafter"/>
</dbReference>